<dbReference type="STRING" id="917.SAMN05216326_11120"/>
<evidence type="ECO:0000313" key="3">
    <source>
        <dbReference type="Proteomes" id="UP000199459"/>
    </source>
</evidence>
<dbReference type="InterPro" id="IPR037026">
    <property type="entry name" value="Vgr_OB-fold_dom_sf"/>
</dbReference>
<dbReference type="Gene3D" id="3.10.450.190">
    <property type="match status" value="1"/>
</dbReference>
<dbReference type="AlphaFoldDB" id="A0A1H8AL98"/>
<reference evidence="2 3" key="1">
    <citation type="submission" date="2016-10" db="EMBL/GenBank/DDBJ databases">
        <authorList>
            <person name="de Groot N.N."/>
        </authorList>
    </citation>
    <scope>NUCLEOTIDE SEQUENCE [LARGE SCALE GENOMIC DNA]</scope>
    <source>
        <strain evidence="2 3">Nm22</strain>
    </source>
</reference>
<feature type="domain" description="Gp5/Type VI secretion system Vgr protein OB-fold" evidence="1">
    <location>
        <begin position="20"/>
        <end position="95"/>
    </location>
</feature>
<dbReference type="EMBL" id="FOCP01000001">
    <property type="protein sequence ID" value="SEM71542.1"/>
    <property type="molecule type" value="Genomic_DNA"/>
</dbReference>
<name>A0A1H8AL98_9PROT</name>
<dbReference type="OrthoDB" id="9762420at2"/>
<evidence type="ECO:0000313" key="2">
    <source>
        <dbReference type="EMBL" id="SEM71542.1"/>
    </source>
</evidence>
<dbReference type="SUPFAM" id="SSF69349">
    <property type="entry name" value="Phage fibre proteins"/>
    <property type="match status" value="1"/>
</dbReference>
<dbReference type="Gene3D" id="2.40.50.230">
    <property type="entry name" value="Gp5 N-terminal domain"/>
    <property type="match status" value="1"/>
</dbReference>
<organism evidence="2 3">
    <name type="scientific">Nitrosomonas marina</name>
    <dbReference type="NCBI Taxonomy" id="917"/>
    <lineage>
        <taxon>Bacteria</taxon>
        <taxon>Pseudomonadati</taxon>
        <taxon>Pseudomonadota</taxon>
        <taxon>Betaproteobacteria</taxon>
        <taxon>Nitrosomonadales</taxon>
        <taxon>Nitrosomonadaceae</taxon>
        <taxon>Nitrosomonas</taxon>
    </lineage>
</organism>
<dbReference type="Pfam" id="PF04717">
    <property type="entry name" value="Phage_base_V"/>
    <property type="match status" value="1"/>
</dbReference>
<dbReference type="InterPro" id="IPR006531">
    <property type="entry name" value="Gp5/Vgr_OB"/>
</dbReference>
<dbReference type="Proteomes" id="UP000199459">
    <property type="component" value="Unassembled WGS sequence"/>
</dbReference>
<gene>
    <name evidence="2" type="ORF">SAMN05216325_101216</name>
</gene>
<accession>A0A1H8AL98</accession>
<evidence type="ECO:0000259" key="1">
    <source>
        <dbReference type="Pfam" id="PF04717"/>
    </source>
</evidence>
<dbReference type="SUPFAM" id="SSF69255">
    <property type="entry name" value="gp5 N-terminal domain-like"/>
    <property type="match status" value="1"/>
</dbReference>
<proteinExistence type="predicted"/>
<dbReference type="RefSeq" id="WP_090627113.1">
    <property type="nucleotide sequence ID" value="NZ_FOCP01000001.1"/>
</dbReference>
<sequence length="272" mass="29271">MEQLIHQIAQQSQQRYYGKYRGFVTDNQDPEKRGRLKVSVPSVLGDQDTGWALPCLPFGGLTNQGVFMIPEVDAQVWVEFEEGNLDHPIWVGVFWQQESDTPEEAALDEPTTRIIRTPSGHVLQFDDASGEEQFRLAHPSGTEMTIDPQGTVNTTDAAGNSMTLDAQSNTVTLEDANGNRLTMDSSGTEIKDSNGNTIQMAASGITVEGVQIVIKGTTVDVAGQGGEPLIKAQTFLSLFNAHTHVCTAPGAPSGPPVPPLTPVVLTTKTKAQ</sequence>
<protein>
    <recommendedName>
        <fullName evidence="1">Gp5/Type VI secretion system Vgr protein OB-fold domain-containing protein</fullName>
    </recommendedName>
</protein>